<dbReference type="PANTHER" id="PTHR11455">
    <property type="entry name" value="CRYPTOCHROME"/>
    <property type="match status" value="1"/>
</dbReference>
<reference evidence="6" key="1">
    <citation type="journal article" date="2011" name="J. Bacteriol.">
        <title>Genome sequences of eight morphologically diverse alphaproteobacteria.</title>
        <authorList>
            <consortium name="US DOE Joint Genome Institute"/>
            <person name="Brown P.J."/>
            <person name="Kysela D.T."/>
            <person name="Buechlein A."/>
            <person name="Hemmerich C."/>
            <person name="Brun Y.V."/>
        </authorList>
    </citation>
    <scope>NUCLEOTIDE SEQUENCE [LARGE SCALE GENOMIC DNA]</scope>
    <source>
        <strain evidence="6">ATCC 15264 / DSM 4735 / LMG 14903 / NBRC 16000 / CB 81</strain>
    </source>
</reference>
<dbReference type="InterPro" id="IPR036134">
    <property type="entry name" value="Crypto/Photolyase_FAD-like_sf"/>
</dbReference>
<dbReference type="InParanoid" id="D9QP60"/>
<dbReference type="GO" id="GO:0003677">
    <property type="term" value="F:DNA binding"/>
    <property type="evidence" value="ECO:0007669"/>
    <property type="project" value="TreeGrafter"/>
</dbReference>
<protein>
    <submittedName>
        <fullName evidence="5">DNA photolyase FAD-binding protein</fullName>
    </submittedName>
</protein>
<keyword evidence="5" id="KW-0456">Lyase</keyword>
<dbReference type="EMBL" id="CP002102">
    <property type="protein sequence ID" value="ADL02323.1"/>
    <property type="molecule type" value="Genomic_DNA"/>
</dbReference>
<keyword evidence="1 3" id="KW-0285">Flavoprotein</keyword>
<feature type="binding site" evidence="3">
    <location>
        <begin position="178"/>
        <end position="180"/>
    </location>
    <ligand>
        <name>FAD</name>
        <dbReference type="ChEBI" id="CHEBI:57692"/>
    </ligand>
</feature>
<keyword evidence="6" id="KW-1185">Reference proteome</keyword>
<dbReference type="InterPro" id="IPR005101">
    <property type="entry name" value="Cryptochr/Photolyase_FAD-bd"/>
</dbReference>
<keyword evidence="2 3" id="KW-0274">FAD</keyword>
<dbReference type="OrthoDB" id="9772484at2"/>
<dbReference type="Gene3D" id="1.25.40.80">
    <property type="match status" value="1"/>
</dbReference>
<feature type="domain" description="Cryptochrome/DNA photolyase FAD-binding" evidence="4">
    <location>
        <begin position="79"/>
        <end position="200"/>
    </location>
</feature>
<dbReference type="HOGENOM" id="CLU_054378_0_0_5"/>
<evidence type="ECO:0000256" key="2">
    <source>
        <dbReference type="ARBA" id="ARBA00022827"/>
    </source>
</evidence>
<dbReference type="SUPFAM" id="SSF48173">
    <property type="entry name" value="Cryptochrome/photolyase FAD-binding domain"/>
    <property type="match status" value="1"/>
</dbReference>
<dbReference type="eggNOG" id="COG0415">
    <property type="taxonomic scope" value="Bacteria"/>
</dbReference>
<organism evidence="5 6">
    <name type="scientific">Brevundimonas subvibrioides (strain ATCC 15264 / DSM 4735 / LMG 14903 / NBRC 16000 / CB 81)</name>
    <name type="common">Caulobacter subvibrioides</name>
    <dbReference type="NCBI Taxonomy" id="633149"/>
    <lineage>
        <taxon>Bacteria</taxon>
        <taxon>Pseudomonadati</taxon>
        <taxon>Pseudomonadota</taxon>
        <taxon>Alphaproteobacteria</taxon>
        <taxon>Caulobacterales</taxon>
        <taxon>Caulobacteraceae</taxon>
        <taxon>Brevundimonas</taxon>
    </lineage>
</organism>
<sequence>MPEPLDRFPPTRAAGLQRLADFVPHAGEAYAMGRNTDAGPGGHLAVSGLSPWLRHRLLTEREVVAGVLERHDPRAAQRFIQEVLWRTYWKGWLQMNPEVWTRYQAERDAPRASGLERAVAQAEAGATGIEGFDDWARELVRTGYLHNHARMWFASIWIFTLGLPWALGADFFLRHLLDGDPASNTLSWRWVAGLQTVGKTYLATPENIQRFTNGRFKPRGLATRALPLSEDPLPAARPLPMLEASPPAGRSLLLVTGEDLNPESAFSVAWQPEAIVVMAGGDPGRFAAAAAEDAAMRCAARFDRPARVMPMASHDAIRDAAREAAVDRVVVLEAPVGPMADALERLEAELTEQGIALIRVRRSWDDRLWPLATRGFFKFRERAPAALMADGLRILSSATGISPRRGACPAGASSSRSR</sequence>
<dbReference type="AlphaFoldDB" id="D9QP60"/>
<name>D9QP60_BRESC</name>
<evidence type="ECO:0000256" key="1">
    <source>
        <dbReference type="ARBA" id="ARBA00022630"/>
    </source>
</evidence>
<dbReference type="KEGG" id="bsb:Bresu_3017"/>
<dbReference type="Gene3D" id="1.10.579.10">
    <property type="entry name" value="DNA Cyclobutane Dipyrimidine Photolyase, subunit A, domain 3"/>
    <property type="match status" value="1"/>
</dbReference>
<comment type="cofactor">
    <cofactor evidence="3">
        <name>FAD</name>
        <dbReference type="ChEBI" id="CHEBI:57692"/>
    </cofactor>
    <text evidence="3">Binds 1 FAD per subunit.</text>
</comment>
<evidence type="ECO:0000259" key="4">
    <source>
        <dbReference type="Pfam" id="PF03441"/>
    </source>
</evidence>
<dbReference type="RefSeq" id="WP_013270423.1">
    <property type="nucleotide sequence ID" value="NC_014375.1"/>
</dbReference>
<dbReference type="BioCyc" id="BSUB633149:G1GM8-3036-MONOMER"/>
<dbReference type="Pfam" id="PF03441">
    <property type="entry name" value="FAD_binding_7"/>
    <property type="match status" value="1"/>
</dbReference>
<dbReference type="PANTHER" id="PTHR11455:SF9">
    <property type="entry name" value="CRYPTOCHROME CIRCADIAN CLOCK 5 ISOFORM X1"/>
    <property type="match status" value="1"/>
</dbReference>
<evidence type="ECO:0000256" key="3">
    <source>
        <dbReference type="PIRSR" id="PIRSR602081-1"/>
    </source>
</evidence>
<dbReference type="STRING" id="633149.Bresu_3017"/>
<dbReference type="GO" id="GO:0071949">
    <property type="term" value="F:FAD binding"/>
    <property type="evidence" value="ECO:0007669"/>
    <property type="project" value="TreeGrafter"/>
</dbReference>
<dbReference type="Proteomes" id="UP000002696">
    <property type="component" value="Chromosome"/>
</dbReference>
<feature type="binding site" evidence="3">
    <location>
        <position position="30"/>
    </location>
    <ligand>
        <name>FAD</name>
        <dbReference type="ChEBI" id="CHEBI:57692"/>
    </ligand>
</feature>
<gene>
    <name evidence="5" type="ordered locus">Bresu_3017</name>
</gene>
<dbReference type="GO" id="GO:0003904">
    <property type="term" value="F:deoxyribodipyrimidine photo-lyase activity"/>
    <property type="evidence" value="ECO:0007669"/>
    <property type="project" value="TreeGrafter"/>
</dbReference>
<accession>D9QP60</accession>
<evidence type="ECO:0000313" key="6">
    <source>
        <dbReference type="Proteomes" id="UP000002696"/>
    </source>
</evidence>
<dbReference type="InterPro" id="IPR002081">
    <property type="entry name" value="Cryptochrome/DNA_photolyase_1"/>
</dbReference>
<proteinExistence type="predicted"/>
<feature type="binding site" evidence="3">
    <location>
        <position position="79"/>
    </location>
    <ligand>
        <name>FAD</name>
        <dbReference type="ChEBI" id="CHEBI:57692"/>
    </ligand>
</feature>
<evidence type="ECO:0000313" key="5">
    <source>
        <dbReference type="EMBL" id="ADL02323.1"/>
    </source>
</evidence>